<dbReference type="AlphaFoldDB" id="A0A6C0EP69"/>
<feature type="domain" description="SAP" evidence="2">
    <location>
        <begin position="36"/>
        <end position="70"/>
    </location>
</feature>
<protein>
    <recommendedName>
        <fullName evidence="2">SAP domain-containing protein</fullName>
    </recommendedName>
</protein>
<dbReference type="PROSITE" id="PS50800">
    <property type="entry name" value="SAP"/>
    <property type="match status" value="1"/>
</dbReference>
<proteinExistence type="predicted"/>
<evidence type="ECO:0000313" key="3">
    <source>
        <dbReference type="EMBL" id="QHT30099.1"/>
    </source>
</evidence>
<evidence type="ECO:0000259" key="2">
    <source>
        <dbReference type="PROSITE" id="PS50800"/>
    </source>
</evidence>
<dbReference type="InterPro" id="IPR003034">
    <property type="entry name" value="SAP_dom"/>
</dbReference>
<reference evidence="3" key="1">
    <citation type="journal article" date="2020" name="Nature">
        <title>Giant virus diversity and host interactions through global metagenomics.</title>
        <authorList>
            <person name="Schulz F."/>
            <person name="Roux S."/>
            <person name="Paez-Espino D."/>
            <person name="Jungbluth S."/>
            <person name="Walsh D.A."/>
            <person name="Denef V.J."/>
            <person name="McMahon K.D."/>
            <person name="Konstantinidis K.T."/>
            <person name="Eloe-Fadrosh E.A."/>
            <person name="Kyrpides N.C."/>
            <person name="Woyke T."/>
        </authorList>
    </citation>
    <scope>NUCLEOTIDE SEQUENCE</scope>
    <source>
        <strain evidence="3">GVMAG-M-3300009068-25</strain>
    </source>
</reference>
<evidence type="ECO:0000256" key="1">
    <source>
        <dbReference type="SAM" id="MobiDB-lite"/>
    </source>
</evidence>
<organism evidence="3">
    <name type="scientific">viral metagenome</name>
    <dbReference type="NCBI Taxonomy" id="1070528"/>
    <lineage>
        <taxon>unclassified sequences</taxon>
        <taxon>metagenomes</taxon>
        <taxon>organismal metagenomes</taxon>
    </lineage>
</organism>
<accession>A0A6C0EP69</accession>
<feature type="region of interest" description="Disordered" evidence="1">
    <location>
        <begin position="1"/>
        <end position="27"/>
    </location>
</feature>
<sequence>MSDLAPPKNVESESDEEKVEMGGRRRRRHTLRAAKGTRFKAKTLKRLLKSAGLKSTGKKSTLRARARKAHLIRGGGVAETAALVGGRRR</sequence>
<dbReference type="EMBL" id="MN738891">
    <property type="protein sequence ID" value="QHT30099.1"/>
    <property type="molecule type" value="Genomic_DNA"/>
</dbReference>
<name>A0A6C0EP69_9ZZZZ</name>